<gene>
    <name evidence="12" type="ORF">MUK42_17604</name>
</gene>
<feature type="transmembrane region" description="Helical" evidence="11">
    <location>
        <begin position="1275"/>
        <end position="1294"/>
    </location>
</feature>
<evidence type="ECO:0000256" key="9">
    <source>
        <dbReference type="PIRSR" id="PIRSR605150-2"/>
    </source>
</evidence>
<protein>
    <submittedName>
        <fullName evidence="12">Cellulose synthase-like protein</fullName>
    </submittedName>
</protein>
<feature type="transmembrane region" description="Helical" evidence="11">
    <location>
        <begin position="1209"/>
        <end position="1230"/>
    </location>
</feature>
<dbReference type="EMBL" id="CP097510">
    <property type="protein sequence ID" value="URE28881.1"/>
    <property type="molecule type" value="Genomic_DNA"/>
</dbReference>
<feature type="transmembrane region" description="Helical" evidence="11">
    <location>
        <begin position="718"/>
        <end position="734"/>
    </location>
</feature>
<sequence>MTAFHALRVTRHVLLNRAHMLVYSLAILALLRHRLSCLLSSSLFLPLLLAELVLALMWVGSQATRWRPVRRHEFPDRLLREVDPAALPALDVFICTADPHREPPISVVSTALSAMAFDYPPDRLSIYVSDDGGSAVTLFAFMEASRFARYWLPFCKEKGLLDRSPEAYFQSNIGGDSDKMKVMYESMKEKVGRAIERGYVGNDVVFGAGERGLFEKWKGFTRHDHPSVIQVLLQSSKDSDITGNSLPNLIYVSREKRPTSNHHFKAGALNVLTRVSSAMSNAPLILTLDCDMYCNNPRAPLHALCYFLDPAVSADLAFVQFPQCFHGINENDIYACEFKRLFRINSRGMDGLRGPNYVGTGCFFSRRSLHGTGSSASESALQKAVEAAACSFELGTKWGSSIGFRYGSLVEDFYTGYRLHCEGWKSVFCDPARPAFLGDGPKNLNDVLSQSKRWCVGLYEVAFSRFNPITFGTTKASFLMGLIYAHYSCWGTWCVPVTVYGLLPPLALMYQTPLFPKVSDPWFFVYAYLFTAAYCQDLVEFLADGATIRRWWSDQRMWLTRGVTSFPFGTIQFGLNHIGISAPGFNVTSKVTEEEQIERYERGVLDLGVESPFFVALGTVAVVNLSSLVVGIARAATTEGFLDELFAQLFLSGFVAANCWAIYEAMFLRSDGGRMPRSVTVISLTIAGLLLFMGYLVFHMATHTAFHSLQVSRLVPFNRAHALLYSVAVLAALHRRLDALLAPATLLSISVSLPILLADLVLAFMWLTDQALRWRPVRRREFPDRLALSVDPKDFPAIDVFICTADPHREPPMSVASTALSVMAFDYPTDRISIYVSDDGGSEVTLFAFMEASRFARYWLPFCKENGIVVRSPEVYFRSSNGGDSEKMKMMYQTMKEKVETALERGYVGNDLVSSQEEAEVFKRWKGLPSHDHPSMIQVLLDTSKDTDIMGNALPNVIYVSREKRPTSPHHFKAGALNVLTRVSSTMSNGPMILTLDCDTYSNDPRSPLHALCYFLDPAVSPDLAFVQFPQIFQGLNKNDIYACEVKRLYTINPRGKDGLGGPNYVGTACYFSRRSLQGTPSSTSLAPGANDPLSSESVLRKAHEVASCTYEPGTKWGSSIGFRYGSLSEDYHTGYHLHCEGWKSVFCYPSRPAFLGDAPKNLNDVLSQRKRWCVGLFEVAFSRCCPLTFGTMKASLLVGLCYAHEAFWGSWCIPITIYGLLPQLALIYGIPLFPKVSDPWFYLYAYLFFTTYGQDLLEFLAADGTMGRWWSDQRMWMIIGLTSYLFGTVQFVLKKFGISAQGFNVTSKVMEDEQSKRYEKGAFDFGVGSPFFVVLGMVATVNLSSLVVGIARAATMEGGFDELFVQLFLSAFVTANCWPIYEAMFLRSDGGKLPGNVTVISLVSFTATDISSSTIEENAAWFHNQVAILDIGEQRIDERMIVLEMAGLQDLSERKAT</sequence>
<feature type="transmembrane region" description="Helical" evidence="11">
    <location>
        <begin position="1326"/>
        <end position="1352"/>
    </location>
</feature>
<feature type="transmembrane region" description="Helical" evidence="11">
    <location>
        <begin position="43"/>
        <end position="61"/>
    </location>
</feature>
<feature type="transmembrane region" description="Helical" evidence="11">
    <location>
        <begin position="612"/>
        <end position="633"/>
    </location>
</feature>
<feature type="binding site" evidence="10">
    <location>
        <position position="973"/>
    </location>
    <ligand>
        <name>Mn(2+)</name>
        <dbReference type="ChEBI" id="CHEBI:29035"/>
    </ligand>
</feature>
<feature type="binding site" evidence="9">
    <location>
        <position position="810"/>
    </location>
    <ligand>
        <name>UDP-alpha-D-glucose</name>
        <dbReference type="ChEBI" id="CHEBI:58885"/>
    </ligand>
</feature>
<evidence type="ECO:0000256" key="10">
    <source>
        <dbReference type="PIRSR" id="PIRSR605150-3"/>
    </source>
</evidence>
<dbReference type="GO" id="GO:0071555">
    <property type="term" value="P:cell wall organization"/>
    <property type="evidence" value="ECO:0007669"/>
    <property type="project" value="UniProtKB-KW"/>
</dbReference>
<evidence type="ECO:0000256" key="7">
    <source>
        <dbReference type="ARBA" id="ARBA00023316"/>
    </source>
</evidence>
<dbReference type="OrthoDB" id="72851at2759"/>
<feature type="active site" evidence="8">
    <location>
        <position position="839"/>
    </location>
</feature>
<feature type="transmembrane region" description="Helical" evidence="11">
    <location>
        <begin position="523"/>
        <end position="543"/>
    </location>
</feature>
<reference evidence="12" key="1">
    <citation type="submission" date="2022-05" db="EMBL/GenBank/DDBJ databases">
        <title>The Musa troglodytarum L. genome provides insights into the mechanism of non-climacteric behaviour and enrichment of carotenoids.</title>
        <authorList>
            <person name="Wang J."/>
        </authorList>
    </citation>
    <scope>NUCLEOTIDE SEQUENCE</scope>
    <source>
        <tissue evidence="12">Leaf</tissue>
    </source>
</reference>
<feature type="transmembrane region" description="Helical" evidence="11">
    <location>
        <begin position="484"/>
        <end position="503"/>
    </location>
</feature>
<keyword evidence="2" id="KW-0328">Glycosyltransferase</keyword>
<comment type="subcellular location">
    <subcellularLocation>
        <location evidence="1">Endomembrane system</location>
        <topology evidence="1">Multi-pass membrane protein</topology>
    </subcellularLocation>
</comment>
<evidence type="ECO:0000256" key="6">
    <source>
        <dbReference type="ARBA" id="ARBA00023136"/>
    </source>
</evidence>
<organism evidence="12 13">
    <name type="scientific">Musa troglodytarum</name>
    <name type="common">fe'i banana</name>
    <dbReference type="NCBI Taxonomy" id="320322"/>
    <lineage>
        <taxon>Eukaryota</taxon>
        <taxon>Viridiplantae</taxon>
        <taxon>Streptophyta</taxon>
        <taxon>Embryophyta</taxon>
        <taxon>Tracheophyta</taxon>
        <taxon>Spermatophyta</taxon>
        <taxon>Magnoliopsida</taxon>
        <taxon>Liliopsida</taxon>
        <taxon>Zingiberales</taxon>
        <taxon>Musaceae</taxon>
        <taxon>Musa</taxon>
    </lineage>
</organism>
<dbReference type="Pfam" id="PF03552">
    <property type="entry name" value="Cellulose_synt"/>
    <property type="match status" value="3"/>
</dbReference>
<evidence type="ECO:0000256" key="1">
    <source>
        <dbReference type="ARBA" id="ARBA00004127"/>
    </source>
</evidence>
<dbReference type="SUPFAM" id="SSF53448">
    <property type="entry name" value="Nucleotide-diphospho-sugar transferases"/>
    <property type="match status" value="2"/>
</dbReference>
<evidence type="ECO:0000256" key="2">
    <source>
        <dbReference type="ARBA" id="ARBA00022676"/>
    </source>
</evidence>
<dbReference type="GO" id="GO:0030244">
    <property type="term" value="P:cellulose biosynthetic process"/>
    <property type="evidence" value="ECO:0007669"/>
    <property type="project" value="InterPro"/>
</dbReference>
<dbReference type="GO" id="GO:0016020">
    <property type="term" value="C:membrane"/>
    <property type="evidence" value="ECO:0007669"/>
    <property type="project" value="InterPro"/>
</dbReference>
<keyword evidence="13" id="KW-1185">Reference proteome</keyword>
<accession>A0A9E7KTI3</accession>
<feature type="transmembrane region" description="Helical" evidence="11">
    <location>
        <begin position="679"/>
        <end position="698"/>
    </location>
</feature>
<evidence type="ECO:0000313" key="13">
    <source>
        <dbReference type="Proteomes" id="UP001055439"/>
    </source>
</evidence>
<dbReference type="GO" id="GO:0016760">
    <property type="term" value="F:cellulose synthase (UDP-forming) activity"/>
    <property type="evidence" value="ECO:0007669"/>
    <property type="project" value="InterPro"/>
</dbReference>
<dbReference type="InterPro" id="IPR005150">
    <property type="entry name" value="Cellulose_synth"/>
</dbReference>
<evidence type="ECO:0000256" key="3">
    <source>
        <dbReference type="ARBA" id="ARBA00022679"/>
    </source>
</evidence>
<dbReference type="GO" id="GO:0071669">
    <property type="term" value="P:plant-type cell wall organization or biogenesis"/>
    <property type="evidence" value="ECO:0007669"/>
    <property type="project" value="UniProtKB-ARBA"/>
</dbReference>
<keyword evidence="7" id="KW-0961">Cell wall biogenesis/degradation</keyword>
<dbReference type="InterPro" id="IPR029044">
    <property type="entry name" value="Nucleotide-diphossugar_trans"/>
</dbReference>
<evidence type="ECO:0000256" key="5">
    <source>
        <dbReference type="ARBA" id="ARBA00022989"/>
    </source>
</evidence>
<feature type="transmembrane region" description="Helical" evidence="11">
    <location>
        <begin position="12"/>
        <end position="31"/>
    </location>
</feature>
<feature type="transmembrane region" description="Helical" evidence="11">
    <location>
        <begin position="1364"/>
        <end position="1382"/>
    </location>
</feature>
<feature type="transmembrane region" description="Helical" evidence="11">
    <location>
        <begin position="645"/>
        <end position="667"/>
    </location>
</feature>
<keyword evidence="5 11" id="KW-1133">Transmembrane helix</keyword>
<evidence type="ECO:0000256" key="11">
    <source>
        <dbReference type="SAM" id="Phobius"/>
    </source>
</evidence>
<keyword evidence="3" id="KW-0808">Transferase</keyword>
<feature type="binding site" evidence="9">
    <location>
        <position position="839"/>
    </location>
    <ligand>
        <name>UDP-alpha-D-glucose</name>
        <dbReference type="ChEBI" id="CHEBI:58885"/>
    </ligand>
</feature>
<evidence type="ECO:0000256" key="4">
    <source>
        <dbReference type="ARBA" id="ARBA00022692"/>
    </source>
</evidence>
<dbReference type="PANTHER" id="PTHR13301">
    <property type="entry name" value="X-BOX TRANSCRIPTION FACTOR-RELATED"/>
    <property type="match status" value="1"/>
</dbReference>
<dbReference type="Gene3D" id="3.90.550.10">
    <property type="entry name" value="Spore Coat Polysaccharide Biosynthesis Protein SpsA, Chain A"/>
    <property type="match status" value="3"/>
</dbReference>
<evidence type="ECO:0000256" key="8">
    <source>
        <dbReference type="PIRSR" id="PIRSR605150-1"/>
    </source>
</evidence>
<dbReference type="Proteomes" id="UP001055439">
    <property type="component" value="Chromosome 8"/>
</dbReference>
<dbReference type="GO" id="GO:0012505">
    <property type="term" value="C:endomembrane system"/>
    <property type="evidence" value="ECO:0007669"/>
    <property type="project" value="UniProtKB-SubCell"/>
</dbReference>
<feature type="active site" evidence="8">
    <location>
        <position position="1131"/>
    </location>
</feature>
<feature type="transmembrane region" description="Helical" evidence="11">
    <location>
        <begin position="746"/>
        <end position="767"/>
    </location>
</feature>
<proteinExistence type="predicted"/>
<feature type="binding site" evidence="10">
    <location>
        <position position="997"/>
    </location>
    <ligand>
        <name>Mn(2+)</name>
        <dbReference type="ChEBI" id="CHEBI:29035"/>
    </ligand>
</feature>
<keyword evidence="4 11" id="KW-0812">Transmembrane</keyword>
<keyword evidence="6 11" id="KW-0472">Membrane</keyword>
<dbReference type="FunFam" id="3.90.550.10:FF:000135">
    <property type="entry name" value="Cellulose synthase-like protein G3"/>
    <property type="match status" value="1"/>
</dbReference>
<name>A0A9E7KTI3_9LILI</name>
<feature type="transmembrane region" description="Helical" evidence="11">
    <location>
        <begin position="1242"/>
        <end position="1263"/>
    </location>
</feature>
<evidence type="ECO:0000313" key="12">
    <source>
        <dbReference type="EMBL" id="URE28881.1"/>
    </source>
</evidence>